<organism evidence="1 2">
    <name type="scientific">Arcobacter defluvii</name>
    <dbReference type="NCBI Taxonomy" id="873191"/>
    <lineage>
        <taxon>Bacteria</taxon>
        <taxon>Pseudomonadati</taxon>
        <taxon>Campylobacterota</taxon>
        <taxon>Epsilonproteobacteria</taxon>
        <taxon>Campylobacterales</taxon>
        <taxon>Arcobacteraceae</taxon>
        <taxon>Arcobacter</taxon>
    </lineage>
</organism>
<keyword evidence="2" id="KW-1185">Reference proteome</keyword>
<dbReference type="RefSeq" id="WP_164968538.1">
    <property type="nucleotide sequence ID" value="NZ_CP053835.1"/>
</dbReference>
<name>A0AAE7BJ44_9BACT</name>
<protein>
    <submittedName>
        <fullName evidence="1">Uncharacterized protein</fullName>
    </submittedName>
</protein>
<proteinExistence type="predicted"/>
<dbReference type="Proteomes" id="UP000503313">
    <property type="component" value="Chromosome"/>
</dbReference>
<gene>
    <name evidence="1" type="ORF">ADFLV_2864</name>
</gene>
<dbReference type="KEGG" id="adz:ADFLV_2864"/>
<dbReference type="AlphaFoldDB" id="A0AAE7BJ44"/>
<evidence type="ECO:0000313" key="2">
    <source>
        <dbReference type="Proteomes" id="UP000503313"/>
    </source>
</evidence>
<sequence length="116" mass="13659">MIFIGLFLLIAIVVISLNIHNHSNLHKIEEYLKKTDCNNYVYSRGSYKALCKDYLIDVSNSFIVDVEKNSKIIKYDDIKKLEIKELKILIDDYVLEFADKNDLNLFNEKLKEKLNK</sequence>
<dbReference type="EMBL" id="CP053835">
    <property type="protein sequence ID" value="QKF78834.1"/>
    <property type="molecule type" value="Genomic_DNA"/>
</dbReference>
<evidence type="ECO:0000313" key="1">
    <source>
        <dbReference type="EMBL" id="QKF78834.1"/>
    </source>
</evidence>
<accession>A0AAE7BJ44</accession>
<reference evidence="1 2" key="1">
    <citation type="submission" date="2020-05" db="EMBL/GenBank/DDBJ databases">
        <title>Complete genome sequencing of Campylobacter and Arcobacter type strains.</title>
        <authorList>
            <person name="Miller W.G."/>
            <person name="Yee E."/>
        </authorList>
    </citation>
    <scope>NUCLEOTIDE SEQUENCE [LARGE SCALE GENOMIC DNA]</scope>
    <source>
        <strain evidence="1 2">LMG 25694</strain>
    </source>
</reference>